<sequence length="112" mass="13274">MLIVCWCKFRAPTNFHVRKKVLLTWWLVKLYRPENKVNVTHSKKKQEGVVARALRGRYSLFQFHRSLLNKVVVDCTVILPLAEPPSTLRRLHRRIRPWLLTLAITWRMSANG</sequence>
<dbReference type="AlphaFoldDB" id="A0A4D6MMS4"/>
<evidence type="ECO:0000313" key="2">
    <source>
        <dbReference type="Proteomes" id="UP000501690"/>
    </source>
</evidence>
<organism evidence="1 2">
    <name type="scientific">Vigna unguiculata</name>
    <name type="common">Cowpea</name>
    <dbReference type="NCBI Taxonomy" id="3917"/>
    <lineage>
        <taxon>Eukaryota</taxon>
        <taxon>Viridiplantae</taxon>
        <taxon>Streptophyta</taxon>
        <taxon>Embryophyta</taxon>
        <taxon>Tracheophyta</taxon>
        <taxon>Spermatophyta</taxon>
        <taxon>Magnoliopsida</taxon>
        <taxon>eudicotyledons</taxon>
        <taxon>Gunneridae</taxon>
        <taxon>Pentapetalae</taxon>
        <taxon>rosids</taxon>
        <taxon>fabids</taxon>
        <taxon>Fabales</taxon>
        <taxon>Fabaceae</taxon>
        <taxon>Papilionoideae</taxon>
        <taxon>50 kb inversion clade</taxon>
        <taxon>NPAAA clade</taxon>
        <taxon>indigoferoid/millettioid clade</taxon>
        <taxon>Phaseoleae</taxon>
        <taxon>Vigna</taxon>
    </lineage>
</organism>
<proteinExistence type="predicted"/>
<protein>
    <submittedName>
        <fullName evidence="1">Uncharacterized protein</fullName>
    </submittedName>
</protein>
<name>A0A4D6MMS4_VIGUN</name>
<evidence type="ECO:0000313" key="1">
    <source>
        <dbReference type="EMBL" id="QCE01439.1"/>
    </source>
</evidence>
<keyword evidence="2" id="KW-1185">Reference proteome</keyword>
<accession>A0A4D6MMS4</accession>
<reference evidence="1 2" key="1">
    <citation type="submission" date="2019-04" db="EMBL/GenBank/DDBJ databases">
        <title>An improved genome assembly and genetic linkage map for asparagus bean, Vigna unguiculata ssp. sesquipedialis.</title>
        <authorList>
            <person name="Xia Q."/>
            <person name="Zhang R."/>
            <person name="Dong Y."/>
        </authorList>
    </citation>
    <scope>NUCLEOTIDE SEQUENCE [LARGE SCALE GENOMIC DNA]</scope>
    <source>
        <tissue evidence="1">Leaf</tissue>
    </source>
</reference>
<gene>
    <name evidence="1" type="ORF">DEO72_LG7g2736</name>
</gene>
<dbReference type="EMBL" id="CP039351">
    <property type="protein sequence ID" value="QCE01439.1"/>
    <property type="molecule type" value="Genomic_DNA"/>
</dbReference>
<dbReference type="Proteomes" id="UP000501690">
    <property type="component" value="Linkage Group LG7"/>
</dbReference>